<evidence type="ECO:0000313" key="2">
    <source>
        <dbReference type="Proteomes" id="UP000007435"/>
    </source>
</evidence>
<reference evidence="1 2" key="2">
    <citation type="journal article" date="2011" name="Stand. Genomic Sci.">
        <title>Complete genome sequence of Leadbetterella byssophila type strain (4M15).</title>
        <authorList>
            <person name="Abt B."/>
            <person name="Teshima H."/>
            <person name="Lucas S."/>
            <person name="Lapidus A."/>
            <person name="Del Rio T.G."/>
            <person name="Nolan M."/>
            <person name="Tice H."/>
            <person name="Cheng J.F."/>
            <person name="Pitluck S."/>
            <person name="Liolios K."/>
            <person name="Pagani I."/>
            <person name="Ivanova N."/>
            <person name="Mavromatis K."/>
            <person name="Pati A."/>
            <person name="Tapia R."/>
            <person name="Han C."/>
            <person name="Goodwin L."/>
            <person name="Chen A."/>
            <person name="Palaniappan K."/>
            <person name="Land M."/>
            <person name="Hauser L."/>
            <person name="Chang Y.J."/>
            <person name="Jeffries C.D."/>
            <person name="Rohde M."/>
            <person name="Goker M."/>
            <person name="Tindall B.J."/>
            <person name="Detter J.C."/>
            <person name="Woyke T."/>
            <person name="Bristow J."/>
            <person name="Eisen J.A."/>
            <person name="Markowitz V."/>
            <person name="Hugenholtz P."/>
            <person name="Klenk H.P."/>
            <person name="Kyrpides N.C."/>
        </authorList>
    </citation>
    <scope>NUCLEOTIDE SEQUENCE [LARGE SCALE GENOMIC DNA]</scope>
    <source>
        <strain evidence="2">DSM 17132 / JCM 16389 / KACC 11308 / NBRC 106382 / 4M15</strain>
    </source>
</reference>
<reference key="1">
    <citation type="submission" date="2010-11" db="EMBL/GenBank/DDBJ databases">
        <title>The complete genome of Leadbetterella byssophila DSM 17132.</title>
        <authorList>
            <consortium name="US DOE Joint Genome Institute (JGI-PGF)"/>
            <person name="Lucas S."/>
            <person name="Copeland A."/>
            <person name="Lapidus A."/>
            <person name="Glavina del Rio T."/>
            <person name="Dalin E."/>
            <person name="Tice H."/>
            <person name="Bruce D."/>
            <person name="Goodwin L."/>
            <person name="Pitluck S."/>
            <person name="Kyrpides N."/>
            <person name="Mavromatis K."/>
            <person name="Ivanova N."/>
            <person name="Teshima H."/>
            <person name="Brettin T."/>
            <person name="Detter J.C."/>
            <person name="Han C."/>
            <person name="Tapia R."/>
            <person name="Land M."/>
            <person name="Hauser L."/>
            <person name="Markowitz V."/>
            <person name="Cheng J.-F."/>
            <person name="Hugenholtz P."/>
            <person name="Woyke T."/>
            <person name="Wu D."/>
            <person name="Tindall B."/>
            <person name="Pomrenke H.G."/>
            <person name="Brambilla E."/>
            <person name="Klenk H.-P."/>
            <person name="Eisen J.A."/>
        </authorList>
    </citation>
    <scope>NUCLEOTIDE SEQUENCE [LARGE SCALE GENOMIC DNA]</scope>
    <source>
        <strain>DSM 17132</strain>
    </source>
</reference>
<dbReference type="EMBL" id="CP002305">
    <property type="protein sequence ID" value="ADQ18819.1"/>
    <property type="molecule type" value="Genomic_DNA"/>
</dbReference>
<dbReference type="eggNOG" id="ENOG502Z8XA">
    <property type="taxonomic scope" value="Bacteria"/>
</dbReference>
<organism evidence="1 2">
    <name type="scientific">Leadbetterella byssophila (strain DSM 17132 / JCM 16389 / KACC 11308 / NBRC 106382 / 4M15)</name>
    <dbReference type="NCBI Taxonomy" id="649349"/>
    <lineage>
        <taxon>Bacteria</taxon>
        <taxon>Pseudomonadati</taxon>
        <taxon>Bacteroidota</taxon>
        <taxon>Cytophagia</taxon>
        <taxon>Cytophagales</taxon>
        <taxon>Leadbetterellaceae</taxon>
        <taxon>Leadbetterella</taxon>
    </lineage>
</organism>
<keyword evidence="2" id="KW-1185">Reference proteome</keyword>
<evidence type="ECO:0000313" key="1">
    <source>
        <dbReference type="EMBL" id="ADQ18819.1"/>
    </source>
</evidence>
<dbReference type="AlphaFoldDB" id="E4RV81"/>
<name>E4RV81_LEAB4</name>
<dbReference type="RefSeq" id="WP_013409846.1">
    <property type="nucleotide sequence ID" value="NC_014655.1"/>
</dbReference>
<dbReference type="OrthoDB" id="1164519at2"/>
<dbReference type="InterPro" id="IPR025130">
    <property type="entry name" value="DUF4056"/>
</dbReference>
<proteinExistence type="predicted"/>
<sequence length="346" mass="39088">MKKTILILLLPFLCAARIPEGLDTKTPPKRIIRTCCSFGVDVKVSVLSFLKVTDITSLSAMGDHTFMGNKAEKNGIIYTHKGGFIDMGHLRDIADYTAYLFALIKENRNVGLHEFKLGKEGGTKKLNVFIPDHFTDEDIANLAGKIAYDLSAWHEISTWYGSSYIPLVPERYSSFSVEDAYSNLLGAHLGIKAVLSDKPYEEEMTRSILETLHYLGAVQTEEETRQAMNDVKDIWWSGTAKLPSRKVLIKRQFEILGRVSPLVVDSDLRGESEYDLLVPEFASDGKKLTDYYTLQIKTSYKIPVRKVLGFTSRERYITQEDFPALIEYAEYLATTSEQPQELSSAR</sequence>
<evidence type="ECO:0008006" key="3">
    <source>
        <dbReference type="Google" id="ProtNLM"/>
    </source>
</evidence>
<dbReference type="Proteomes" id="UP000007435">
    <property type="component" value="Chromosome"/>
</dbReference>
<gene>
    <name evidence="1" type="ordered locus">Lbys_3158</name>
</gene>
<dbReference type="Pfam" id="PF13265">
    <property type="entry name" value="DUF4056"/>
    <property type="match status" value="1"/>
</dbReference>
<dbReference type="HOGENOM" id="CLU_062633_0_0_10"/>
<accession>E4RV81</accession>
<protein>
    <recommendedName>
        <fullName evidence="3">DUF4056 domain-containing protein</fullName>
    </recommendedName>
</protein>
<dbReference type="KEGG" id="lby:Lbys_3158"/>